<evidence type="ECO:0000256" key="3">
    <source>
        <dbReference type="SAM" id="MobiDB-lite"/>
    </source>
</evidence>
<dbReference type="SMART" id="SM00674">
    <property type="entry name" value="CENPB"/>
    <property type="match status" value="1"/>
</dbReference>
<accession>A0A8X6JC93</accession>
<feature type="compositionally biased region" description="Basic and acidic residues" evidence="3">
    <location>
        <begin position="166"/>
        <end position="178"/>
    </location>
</feature>
<dbReference type="PROSITE" id="PS51253">
    <property type="entry name" value="HTH_CENPB"/>
    <property type="match status" value="1"/>
</dbReference>
<keyword evidence="6" id="KW-1185">Reference proteome</keyword>
<feature type="domain" description="HTH CENPB-type" evidence="4">
    <location>
        <begin position="11"/>
        <end position="85"/>
    </location>
</feature>
<feature type="region of interest" description="Disordered" evidence="3">
    <location>
        <begin position="139"/>
        <end position="223"/>
    </location>
</feature>
<dbReference type="Gene3D" id="1.10.10.60">
    <property type="entry name" value="Homeodomain-like"/>
    <property type="match status" value="1"/>
</dbReference>
<dbReference type="Proteomes" id="UP000887013">
    <property type="component" value="Unassembled WGS sequence"/>
</dbReference>
<dbReference type="AlphaFoldDB" id="A0A8X6JC93"/>
<evidence type="ECO:0000256" key="1">
    <source>
        <dbReference type="ARBA" id="ARBA00004123"/>
    </source>
</evidence>
<feature type="compositionally biased region" description="Polar residues" evidence="3">
    <location>
        <begin position="98"/>
        <end position="112"/>
    </location>
</feature>
<evidence type="ECO:0000313" key="5">
    <source>
        <dbReference type="EMBL" id="GFS57664.1"/>
    </source>
</evidence>
<dbReference type="InterPro" id="IPR009057">
    <property type="entry name" value="Homeodomain-like_sf"/>
</dbReference>
<protein>
    <recommendedName>
        <fullName evidence="4">HTH CENPB-type domain-containing protein</fullName>
    </recommendedName>
</protein>
<gene>
    <name evidence="5" type="primary">g.42269</name>
    <name evidence="5" type="ORF">NPIL_252631</name>
</gene>
<name>A0A8X6JC93_NEPPI</name>
<evidence type="ECO:0000259" key="4">
    <source>
        <dbReference type="PROSITE" id="PS51253"/>
    </source>
</evidence>
<sequence length="321" mass="35826">MTNDDEKGLEIRKTLKKPKCEILDHALWVWFEQERREGTPLSGPIIQERALILYNEMGESDNKKFTASEGWLHRWKKRHGIRNACATMQCSDEPPSSPRTDVSTSGGPSDTPVSLHDGDTGIFPSVELDETLQDLMGAPEERSRPAATEELIVPEAFPSLLGNRPQEVRIKEEPKSESEDGPQIVSVSSIEPEAHGSRTENPEVSVSRTERQEVSVPRKERPEAPVFRKETPVFRKERIDVQGKKMSAALTEALVRFSEVQAKQTAATEKLAAAIESSSRRFAEEMSTTMKILATVAQSQTQLMGILIDKCNKCGKCQKLD</sequence>
<dbReference type="InterPro" id="IPR050863">
    <property type="entry name" value="CenT-Element_Derived"/>
</dbReference>
<evidence type="ECO:0000256" key="2">
    <source>
        <dbReference type="ARBA" id="ARBA00023125"/>
    </source>
</evidence>
<feature type="compositionally biased region" description="Basic and acidic residues" evidence="3">
    <location>
        <begin position="192"/>
        <end position="201"/>
    </location>
</feature>
<comment type="caution">
    <text evidence="5">The sequence shown here is derived from an EMBL/GenBank/DDBJ whole genome shotgun (WGS) entry which is preliminary data.</text>
</comment>
<proteinExistence type="predicted"/>
<dbReference type="InterPro" id="IPR006600">
    <property type="entry name" value="HTH_CenpB_DNA-bd_dom"/>
</dbReference>
<dbReference type="GO" id="GO:0005634">
    <property type="term" value="C:nucleus"/>
    <property type="evidence" value="ECO:0007669"/>
    <property type="project" value="UniProtKB-SubCell"/>
</dbReference>
<dbReference type="SUPFAM" id="SSF46689">
    <property type="entry name" value="Homeodomain-like"/>
    <property type="match status" value="1"/>
</dbReference>
<evidence type="ECO:0000313" key="6">
    <source>
        <dbReference type="Proteomes" id="UP000887013"/>
    </source>
</evidence>
<comment type="subcellular location">
    <subcellularLocation>
        <location evidence="1">Nucleus</location>
    </subcellularLocation>
</comment>
<dbReference type="EMBL" id="BMAW01046855">
    <property type="protein sequence ID" value="GFS57664.1"/>
    <property type="molecule type" value="Genomic_DNA"/>
</dbReference>
<organism evidence="5 6">
    <name type="scientific">Nephila pilipes</name>
    <name type="common">Giant wood spider</name>
    <name type="synonym">Nephila maculata</name>
    <dbReference type="NCBI Taxonomy" id="299642"/>
    <lineage>
        <taxon>Eukaryota</taxon>
        <taxon>Metazoa</taxon>
        <taxon>Ecdysozoa</taxon>
        <taxon>Arthropoda</taxon>
        <taxon>Chelicerata</taxon>
        <taxon>Arachnida</taxon>
        <taxon>Araneae</taxon>
        <taxon>Araneomorphae</taxon>
        <taxon>Entelegynae</taxon>
        <taxon>Araneoidea</taxon>
        <taxon>Nephilidae</taxon>
        <taxon>Nephila</taxon>
    </lineage>
</organism>
<dbReference type="GO" id="GO:0003677">
    <property type="term" value="F:DNA binding"/>
    <property type="evidence" value="ECO:0007669"/>
    <property type="project" value="UniProtKB-KW"/>
</dbReference>
<feature type="compositionally biased region" description="Basic and acidic residues" evidence="3">
    <location>
        <begin position="208"/>
        <end position="223"/>
    </location>
</feature>
<keyword evidence="2" id="KW-0238">DNA-binding</keyword>
<feature type="region of interest" description="Disordered" evidence="3">
    <location>
        <begin position="88"/>
        <end position="123"/>
    </location>
</feature>
<reference evidence="5" key="1">
    <citation type="submission" date="2020-08" db="EMBL/GenBank/DDBJ databases">
        <title>Multicomponent nature underlies the extraordinary mechanical properties of spider dragline silk.</title>
        <authorList>
            <person name="Kono N."/>
            <person name="Nakamura H."/>
            <person name="Mori M."/>
            <person name="Yoshida Y."/>
            <person name="Ohtoshi R."/>
            <person name="Malay A.D."/>
            <person name="Moran D.A.P."/>
            <person name="Tomita M."/>
            <person name="Numata K."/>
            <person name="Arakawa K."/>
        </authorList>
    </citation>
    <scope>NUCLEOTIDE SEQUENCE</scope>
</reference>
<dbReference type="OrthoDB" id="6434339at2759"/>
<dbReference type="PANTHER" id="PTHR19303:SF16">
    <property type="entry name" value="JERKY PROTEIN HOMOLOG-LIKE"/>
    <property type="match status" value="1"/>
</dbReference>
<dbReference type="PANTHER" id="PTHR19303">
    <property type="entry name" value="TRANSPOSON"/>
    <property type="match status" value="1"/>
</dbReference>
<dbReference type="Pfam" id="PF03221">
    <property type="entry name" value="HTH_Tnp_Tc5"/>
    <property type="match status" value="1"/>
</dbReference>